<reference evidence="3 4" key="1">
    <citation type="submission" date="2018-02" db="EMBL/GenBank/DDBJ databases">
        <title>The draft genome of Phyllobacterium myrsinacearum DSM5892.</title>
        <authorList>
            <person name="Li L."/>
            <person name="Liu L."/>
            <person name="Zhang X."/>
            <person name="Wang T."/>
        </authorList>
    </citation>
    <scope>NUCLEOTIDE SEQUENCE [LARGE SCALE GENOMIC DNA]</scope>
    <source>
        <strain evidence="3 4">DSM 5892</strain>
    </source>
</reference>
<feature type="transmembrane region" description="Helical" evidence="2">
    <location>
        <begin position="1133"/>
        <end position="1153"/>
    </location>
</feature>
<feature type="transmembrane region" description="Helical" evidence="2">
    <location>
        <begin position="1204"/>
        <end position="1226"/>
    </location>
</feature>
<dbReference type="Pfam" id="PF16937">
    <property type="entry name" value="T3SS_HrpK1"/>
    <property type="match status" value="1"/>
</dbReference>
<evidence type="ECO:0000313" key="3">
    <source>
        <dbReference type="EMBL" id="PRD54986.1"/>
    </source>
</evidence>
<dbReference type="AlphaFoldDB" id="A0A2S9JP31"/>
<dbReference type="RefSeq" id="WP_105733216.1">
    <property type="nucleotide sequence ID" value="NZ_PVBT01000002.1"/>
</dbReference>
<protein>
    <submittedName>
        <fullName evidence="3">Type III effector HrpK</fullName>
    </submittedName>
</protein>
<keyword evidence="2" id="KW-0812">Transmembrane</keyword>
<keyword evidence="2" id="KW-1133">Transmembrane helix</keyword>
<dbReference type="EMBL" id="PVBT01000002">
    <property type="protein sequence ID" value="PRD54986.1"/>
    <property type="molecule type" value="Genomic_DNA"/>
</dbReference>
<organism evidence="3 4">
    <name type="scientific">Phyllobacterium myrsinacearum</name>
    <dbReference type="NCBI Taxonomy" id="28101"/>
    <lineage>
        <taxon>Bacteria</taxon>
        <taxon>Pseudomonadati</taxon>
        <taxon>Pseudomonadota</taxon>
        <taxon>Alphaproteobacteria</taxon>
        <taxon>Hyphomicrobiales</taxon>
        <taxon>Phyllobacteriaceae</taxon>
        <taxon>Phyllobacterium</taxon>
    </lineage>
</organism>
<dbReference type="OrthoDB" id="9035138at2"/>
<comment type="caution">
    <text evidence="3">The sequence shown here is derived from an EMBL/GenBank/DDBJ whole genome shotgun (WGS) entry which is preliminary data.</text>
</comment>
<feature type="region of interest" description="Disordered" evidence="1">
    <location>
        <begin position="426"/>
        <end position="467"/>
    </location>
</feature>
<proteinExistence type="predicted"/>
<evidence type="ECO:0000313" key="4">
    <source>
        <dbReference type="Proteomes" id="UP000238563"/>
    </source>
</evidence>
<feature type="transmembrane region" description="Helical" evidence="2">
    <location>
        <begin position="1165"/>
        <end position="1184"/>
    </location>
</feature>
<gene>
    <name evidence="3" type="ORF">C5750_07255</name>
</gene>
<evidence type="ECO:0000256" key="2">
    <source>
        <dbReference type="SAM" id="Phobius"/>
    </source>
</evidence>
<keyword evidence="2" id="KW-0472">Membrane</keyword>
<feature type="compositionally biased region" description="Basic and acidic residues" evidence="1">
    <location>
        <begin position="434"/>
        <end position="467"/>
    </location>
</feature>
<keyword evidence="4" id="KW-1185">Reference proteome</keyword>
<sequence length="1259" mass="136575">MGVESVKLQKTNINEPGTSLKWRQIVSAIEKKAPDEDTRKKAEALGIEWTRPNGDNRSAKYIIENDPMLRDLIDRKGGGKGRPDIDAMKDNLKKLVGDYEHDSDAAYRASQVLDHIEKFDSGGNRNSGKDVGNGRIDGITGSGEVRHGTEAGRLKDLGKYGFESLKGDLKKTSAEWGDPKAREQAARLGINWVHSQGDKRSAREIIDDSPLLKNLGNQSGVKDMLKERVGDFDRDADAAYRAVQVLEHIEKYNENGKSISGGDIGNGKIDGFTKGGEAKHGTEAGRLQDFGKYGFDNLKGELPRRPDPKHDEAARKEAEALGIKWERPKGDERSAKEIIDDNPLLKNLGNQGHVKDMLKERVGDFDRDADAAFRAAQVLRHIEKFDGNGNIQDGKNVGNNKIDGFTGGDEAKHGTEAGRLQDFGKQGFKNLKGNLDDAPAKKKDGSLHRGSPADKDTKSRGIADEDKMRKEAEALGIKWTVPNYDKRSASEIIDNSPLLKNLGNQSGVKDMLKDRVGDFENDRDAAYRAVQVLERIEKYDANGKMQSGDQVGNGKIDGFTKSGEAKHGTEAGRLQDFGKYGFSSLAGVGNTYNDYLKTNKNADDASKIIAKYGSILYENFDAIKGATGAKDSLTLKDIQKFKDENPKLMSDDLRKALDFWTKPGSFDILETSHNKLRNGSDGRLSRKDISDWLKNDAPKDAKEAMEFIVRAADGNAVAGVDVKKFDDEIFKNPGKYSAQEKAAVVRDLQKAYDLVGMGKQVGMWDKDHVKKKLNDRAGVGGDPAAIMAEIKQRIDTLKKDPEVVKFLNETGEKTLKDFVGSDKDLKNALTGIYDKDIKSGAALDKSWKPGAGPTENLANFFQTGKMYQAALGLDNAKALQDAVKNSKHNGELQDFYEKKMVSGDRFKDLLKDHTPEEAISTFSLEVGLYNAALDPDFTGKHDKKLNENFTSIAKDGAFNGATAQDLQKAFGINGGKDLDERKVREMIDEIGKTNPELLVNQDGTKAKPDQILTAFRGQWEALRQGTKGGGAYGLIDANNSAKRLFDKGIQHGVSGLLLAGITIAKGIGGSGHLTDRNKVDIAIGSFQTAAILAEGGVKNYRDFLKKAGFDPKTIGDPKSFNEFLQKNASRFEFGLRGVGGGLAGLALGAYNIFDGVKAIRNGDVATGAVNITTGSLGLLGASAVTVEGGMGALGYVVPRLIQGLGAGFGVAGGVLSLASTFILTAINESKASSLQNDYADLLGDYLKKYNIDGKPGDKA</sequence>
<accession>A0A2S9JP31</accession>
<dbReference type="InterPro" id="IPR031613">
    <property type="entry name" value="HrpK"/>
</dbReference>
<name>A0A2S9JP31_9HYPH</name>
<dbReference type="Proteomes" id="UP000238563">
    <property type="component" value="Unassembled WGS sequence"/>
</dbReference>
<feature type="region of interest" description="Disordered" evidence="1">
    <location>
        <begin position="118"/>
        <end position="144"/>
    </location>
</feature>
<feature type="region of interest" description="Disordered" evidence="1">
    <location>
        <begin position="300"/>
        <end position="320"/>
    </location>
</feature>
<evidence type="ECO:0000256" key="1">
    <source>
        <dbReference type="SAM" id="MobiDB-lite"/>
    </source>
</evidence>